<dbReference type="Gene3D" id="3.40.640.10">
    <property type="entry name" value="Type I PLP-dependent aspartate aminotransferase-like (Major domain)"/>
    <property type="match status" value="1"/>
</dbReference>
<dbReference type="EMBL" id="NIBS01000045">
    <property type="protein sequence ID" value="PHM23036.1"/>
    <property type="molecule type" value="Genomic_DNA"/>
</dbReference>
<reference evidence="4 5" key="1">
    <citation type="journal article" date="2017" name="Nat. Microbiol.">
        <title>Natural product diversity associated with the nematode symbionts Photorhabdus and Xenorhabdus.</title>
        <authorList>
            <person name="Tobias N.J."/>
            <person name="Wolff H."/>
            <person name="Djahanschiri B."/>
            <person name="Grundmann F."/>
            <person name="Kronenwerth M."/>
            <person name="Shi Y.M."/>
            <person name="Simonyi S."/>
            <person name="Grun P."/>
            <person name="Shapiro-Ilan D."/>
            <person name="Pidot S.J."/>
            <person name="Stinear T.P."/>
            <person name="Ebersberger I."/>
            <person name="Bode H.B."/>
        </authorList>
    </citation>
    <scope>NUCLEOTIDE SEQUENCE [LARGE SCALE GENOMIC DNA]</scope>
    <source>
        <strain evidence="4 5">DSM 16342</strain>
    </source>
</reference>
<sequence length="394" mass="42947">MGQYLNIGKMVTSSLVSWRKANEHGLTGIRTIDYKGNKLITDDGHEFINMCSCSYLGLNRHPKVIDGAISALEHEGTMSTSVSRARIAPKLMVETEQLMSKVFDAEIILTTSCFTASVSVLPLLASGQMTEGKKPLMIFDRSCHFSMNILKPNCGNETEVVTCPHNSIEFIEQACKENDTVAYVCDGAYSMGGNAPIEELIRLQKEYGLFLYIDDSHSISVYGERGVGLSRSFFDKLNDRTVIVGSLAKAFGATGGVIMLGSNKYREMLDYCSGPLGWSQMINAPGLGAIKASAQIHLSDELPKLQAQLGEAMAHFDRIIPSSNAGNGLPIRVIDLPSVDDAVEASAHLFQKGFYCSAVFFPIVAKDRPGVRVMGRANMSNEDIESFCEALKTI</sequence>
<dbReference type="InterPro" id="IPR004839">
    <property type="entry name" value="Aminotransferase_I/II_large"/>
</dbReference>
<dbReference type="OrthoDB" id="9807157at2"/>
<dbReference type="Gene3D" id="3.90.1150.10">
    <property type="entry name" value="Aspartate Aminotransferase, domain 1"/>
    <property type="match status" value="1"/>
</dbReference>
<evidence type="ECO:0000313" key="5">
    <source>
        <dbReference type="Proteomes" id="UP000225833"/>
    </source>
</evidence>
<organism evidence="4 5">
    <name type="scientific">Xenorhabdus budapestensis</name>
    <dbReference type="NCBI Taxonomy" id="290110"/>
    <lineage>
        <taxon>Bacteria</taxon>
        <taxon>Pseudomonadati</taxon>
        <taxon>Pseudomonadota</taxon>
        <taxon>Gammaproteobacteria</taxon>
        <taxon>Enterobacterales</taxon>
        <taxon>Morganellaceae</taxon>
        <taxon>Xenorhabdus</taxon>
    </lineage>
</organism>
<protein>
    <submittedName>
        <fullName evidence="4">8-amino-7-oxononanoate synthase</fullName>
    </submittedName>
</protein>
<comment type="caution">
    <text evidence="4">The sequence shown here is derived from an EMBL/GenBank/DDBJ whole genome shotgun (WGS) entry which is preliminary data.</text>
</comment>
<dbReference type="NCBIfam" id="NF005697">
    <property type="entry name" value="PRK07505.1"/>
    <property type="match status" value="1"/>
</dbReference>
<evidence type="ECO:0000259" key="3">
    <source>
        <dbReference type="Pfam" id="PF00155"/>
    </source>
</evidence>
<dbReference type="GO" id="GO:0030170">
    <property type="term" value="F:pyridoxal phosphate binding"/>
    <property type="evidence" value="ECO:0007669"/>
    <property type="project" value="InterPro"/>
</dbReference>
<dbReference type="GO" id="GO:0016740">
    <property type="term" value="F:transferase activity"/>
    <property type="evidence" value="ECO:0007669"/>
    <property type="project" value="UniProtKB-KW"/>
</dbReference>
<dbReference type="PANTHER" id="PTHR13693">
    <property type="entry name" value="CLASS II AMINOTRANSFERASE/8-AMINO-7-OXONONANOATE SYNTHASE"/>
    <property type="match status" value="1"/>
</dbReference>
<accession>A0A2D0IML5</accession>
<dbReference type="InterPro" id="IPR050087">
    <property type="entry name" value="AON_synthase_class-II"/>
</dbReference>
<keyword evidence="2" id="KW-0808">Transferase</keyword>
<dbReference type="AlphaFoldDB" id="A0A2D0IML5"/>
<proteinExistence type="predicted"/>
<dbReference type="SUPFAM" id="SSF53383">
    <property type="entry name" value="PLP-dependent transferases"/>
    <property type="match status" value="1"/>
</dbReference>
<dbReference type="RefSeq" id="WP_099137406.1">
    <property type="nucleotide sequence ID" value="NZ_CAWNNJ010000114.1"/>
</dbReference>
<dbReference type="Proteomes" id="UP000225833">
    <property type="component" value="Unassembled WGS sequence"/>
</dbReference>
<gene>
    <name evidence="4" type="ORF">Xbud_03664</name>
</gene>
<evidence type="ECO:0000256" key="1">
    <source>
        <dbReference type="ARBA" id="ARBA00001933"/>
    </source>
</evidence>
<name>A0A2D0IML5_XENBU</name>
<comment type="cofactor">
    <cofactor evidence="1">
        <name>pyridoxal 5'-phosphate</name>
        <dbReference type="ChEBI" id="CHEBI:597326"/>
    </cofactor>
</comment>
<evidence type="ECO:0000256" key="2">
    <source>
        <dbReference type="ARBA" id="ARBA00022679"/>
    </source>
</evidence>
<dbReference type="InterPro" id="IPR015424">
    <property type="entry name" value="PyrdxlP-dep_Trfase"/>
</dbReference>
<feature type="domain" description="Aminotransferase class I/classII large" evidence="3">
    <location>
        <begin position="47"/>
        <end position="391"/>
    </location>
</feature>
<dbReference type="InterPro" id="IPR015421">
    <property type="entry name" value="PyrdxlP-dep_Trfase_major"/>
</dbReference>
<dbReference type="InterPro" id="IPR015422">
    <property type="entry name" value="PyrdxlP-dep_Trfase_small"/>
</dbReference>
<evidence type="ECO:0000313" key="4">
    <source>
        <dbReference type="EMBL" id="PHM23036.1"/>
    </source>
</evidence>
<dbReference type="Pfam" id="PF00155">
    <property type="entry name" value="Aminotran_1_2"/>
    <property type="match status" value="1"/>
</dbReference>